<sequence>MPISSSTLVRTTAALMLAGLAALLVIVGMSLWLGNRSQDHFNEVLAARDLRAATLDFRTTLQDAETGQRGYLLTQDDSYLAPYNEARQELESHRQRLTTLLQSRPNGDAISAAINDAAAVKLDELEETVRLARTGDRETALELVQSDTGQTAMSELRELFTGIVEDADRRLAESVEQQRGSASALYWVSLIGALVIIAVVGGSAWAVISYTREITEARRLLSSTNITLEERVSERTAELARANEEVQRFAYIVTHDLRAPLVNIMGFTSELEASIKPIRDYMERGEVAGDDQLANEAHLAATEDLPEAVGFIRSSTRKMDGLINAILKISRDGRRPIRAESIALTAMLQASADAIQHQVGELDGVIEVADDLPTILSDRMSLDQIFGNLLDNAVKYADASRPLRIKISGEKLIGNRIAIDVADNGRGIAADDHERVFELFRRSGEQSKPGEGIGLAHVRTLVRNLGGDITVTSELGKGSTFRVVLARDMRRFIGSMQ</sequence>
<feature type="transmembrane region" description="Helical" evidence="9">
    <location>
        <begin position="184"/>
        <end position="208"/>
    </location>
</feature>
<organism evidence="11 12">
    <name type="scientific">Georhizobium profundi</name>
    <dbReference type="NCBI Taxonomy" id="2341112"/>
    <lineage>
        <taxon>Bacteria</taxon>
        <taxon>Pseudomonadati</taxon>
        <taxon>Pseudomonadota</taxon>
        <taxon>Alphaproteobacteria</taxon>
        <taxon>Hyphomicrobiales</taxon>
        <taxon>Rhizobiaceae</taxon>
        <taxon>Georhizobium</taxon>
    </lineage>
</organism>
<dbReference type="GO" id="GO:0000156">
    <property type="term" value="F:phosphorelay response regulator activity"/>
    <property type="evidence" value="ECO:0007669"/>
    <property type="project" value="TreeGrafter"/>
</dbReference>
<dbReference type="PANTHER" id="PTHR42878:SF7">
    <property type="entry name" value="SENSOR HISTIDINE KINASE GLRK"/>
    <property type="match status" value="1"/>
</dbReference>
<keyword evidence="8" id="KW-0902">Two-component regulatory system</keyword>
<comment type="catalytic activity">
    <reaction evidence="1">
        <text>ATP + protein L-histidine = ADP + protein N-phospho-L-histidine.</text>
        <dbReference type="EC" id="2.7.13.3"/>
    </reaction>
</comment>
<dbReference type="SMART" id="SM00387">
    <property type="entry name" value="HATPase_c"/>
    <property type="match status" value="1"/>
</dbReference>
<evidence type="ECO:0000313" key="12">
    <source>
        <dbReference type="Proteomes" id="UP000268192"/>
    </source>
</evidence>
<dbReference type="KEGG" id="abaw:D5400_13210"/>
<dbReference type="Gene3D" id="3.30.565.10">
    <property type="entry name" value="Histidine kinase-like ATPase, C-terminal domain"/>
    <property type="match status" value="1"/>
</dbReference>
<keyword evidence="4" id="KW-0808">Transferase</keyword>
<dbReference type="InterPro" id="IPR036890">
    <property type="entry name" value="HATPase_C_sf"/>
</dbReference>
<evidence type="ECO:0000256" key="4">
    <source>
        <dbReference type="ARBA" id="ARBA00022679"/>
    </source>
</evidence>
<feature type="domain" description="Histidine kinase" evidence="10">
    <location>
        <begin position="252"/>
        <end position="489"/>
    </location>
</feature>
<evidence type="ECO:0000259" key="10">
    <source>
        <dbReference type="PROSITE" id="PS50109"/>
    </source>
</evidence>
<evidence type="ECO:0000256" key="1">
    <source>
        <dbReference type="ARBA" id="ARBA00000085"/>
    </source>
</evidence>
<dbReference type="GO" id="GO:0005524">
    <property type="term" value="F:ATP binding"/>
    <property type="evidence" value="ECO:0007669"/>
    <property type="project" value="UniProtKB-KW"/>
</dbReference>
<evidence type="ECO:0000256" key="9">
    <source>
        <dbReference type="SAM" id="Phobius"/>
    </source>
</evidence>
<dbReference type="InterPro" id="IPR003661">
    <property type="entry name" value="HisK_dim/P_dom"/>
</dbReference>
<keyword evidence="3" id="KW-0597">Phosphoprotein</keyword>
<dbReference type="PROSITE" id="PS50109">
    <property type="entry name" value="HIS_KIN"/>
    <property type="match status" value="1"/>
</dbReference>
<dbReference type="PANTHER" id="PTHR42878">
    <property type="entry name" value="TWO-COMPONENT HISTIDINE KINASE"/>
    <property type="match status" value="1"/>
</dbReference>
<keyword evidence="9" id="KW-1133">Transmembrane helix</keyword>
<dbReference type="CDD" id="cd00082">
    <property type="entry name" value="HisKA"/>
    <property type="match status" value="1"/>
</dbReference>
<protein>
    <recommendedName>
        <fullName evidence="2">histidine kinase</fullName>
        <ecNumber evidence="2">2.7.13.3</ecNumber>
    </recommendedName>
</protein>
<dbReference type="InterPro" id="IPR003594">
    <property type="entry name" value="HATPase_dom"/>
</dbReference>
<dbReference type="OrthoDB" id="9808408at2"/>
<evidence type="ECO:0000256" key="2">
    <source>
        <dbReference type="ARBA" id="ARBA00012438"/>
    </source>
</evidence>
<dbReference type="InterPro" id="IPR005467">
    <property type="entry name" value="His_kinase_dom"/>
</dbReference>
<evidence type="ECO:0000313" key="11">
    <source>
        <dbReference type="EMBL" id="AZN72102.1"/>
    </source>
</evidence>
<dbReference type="Proteomes" id="UP000268192">
    <property type="component" value="Chromosome"/>
</dbReference>
<dbReference type="SUPFAM" id="SSF55874">
    <property type="entry name" value="ATPase domain of HSP90 chaperone/DNA topoisomerase II/histidine kinase"/>
    <property type="match status" value="1"/>
</dbReference>
<dbReference type="CDD" id="cd19410">
    <property type="entry name" value="HK9-like_sensor"/>
    <property type="match status" value="1"/>
</dbReference>
<dbReference type="SUPFAM" id="SSF47384">
    <property type="entry name" value="Homodimeric domain of signal transducing histidine kinase"/>
    <property type="match status" value="1"/>
</dbReference>
<dbReference type="Gene3D" id="1.10.287.130">
    <property type="match status" value="1"/>
</dbReference>
<dbReference type="EMBL" id="CP032509">
    <property type="protein sequence ID" value="AZN72102.1"/>
    <property type="molecule type" value="Genomic_DNA"/>
</dbReference>
<evidence type="ECO:0000256" key="8">
    <source>
        <dbReference type="ARBA" id="ARBA00023012"/>
    </source>
</evidence>
<name>A0A3S9B585_9HYPH</name>
<evidence type="ECO:0000256" key="3">
    <source>
        <dbReference type="ARBA" id="ARBA00022553"/>
    </source>
</evidence>
<dbReference type="InterPro" id="IPR036097">
    <property type="entry name" value="HisK_dim/P_sf"/>
</dbReference>
<evidence type="ECO:0000256" key="6">
    <source>
        <dbReference type="ARBA" id="ARBA00022777"/>
    </source>
</evidence>
<reference evidence="11 12" key="1">
    <citation type="submission" date="2018-09" db="EMBL/GenBank/DDBJ databases">
        <title>Marinorhizobium profundi gen. nov., sp. nov., isolated from a deep-sea sediment sample from the New Britain Trench and proposal of Marinorhizobiaceae fam. nov. in the order Rhizobiales of the class Alphaproteobacteria.</title>
        <authorList>
            <person name="Cao J."/>
        </authorList>
    </citation>
    <scope>NUCLEOTIDE SEQUENCE [LARGE SCALE GENOMIC DNA]</scope>
    <source>
        <strain evidence="11 12">WS11</strain>
    </source>
</reference>
<dbReference type="PRINTS" id="PR00344">
    <property type="entry name" value="BCTRLSENSOR"/>
</dbReference>
<dbReference type="EC" id="2.7.13.3" evidence="2"/>
<dbReference type="GO" id="GO:0030295">
    <property type="term" value="F:protein kinase activator activity"/>
    <property type="evidence" value="ECO:0007669"/>
    <property type="project" value="TreeGrafter"/>
</dbReference>
<keyword evidence="9" id="KW-0812">Transmembrane</keyword>
<keyword evidence="12" id="KW-1185">Reference proteome</keyword>
<dbReference type="InterPro" id="IPR050351">
    <property type="entry name" value="BphY/WalK/GraS-like"/>
</dbReference>
<keyword evidence="5" id="KW-0547">Nucleotide-binding</keyword>
<dbReference type="GO" id="GO:0000155">
    <property type="term" value="F:phosphorelay sensor kinase activity"/>
    <property type="evidence" value="ECO:0007669"/>
    <property type="project" value="InterPro"/>
</dbReference>
<dbReference type="InterPro" id="IPR004358">
    <property type="entry name" value="Sig_transdc_His_kin-like_C"/>
</dbReference>
<dbReference type="GO" id="GO:0007234">
    <property type="term" value="P:osmosensory signaling via phosphorelay pathway"/>
    <property type="evidence" value="ECO:0007669"/>
    <property type="project" value="TreeGrafter"/>
</dbReference>
<evidence type="ECO:0000256" key="5">
    <source>
        <dbReference type="ARBA" id="ARBA00022741"/>
    </source>
</evidence>
<dbReference type="AlphaFoldDB" id="A0A3S9B585"/>
<keyword evidence="6" id="KW-0418">Kinase</keyword>
<dbReference type="InterPro" id="IPR007891">
    <property type="entry name" value="CHASE3"/>
</dbReference>
<proteinExistence type="predicted"/>
<gene>
    <name evidence="11" type="ORF">D5400_13210</name>
</gene>
<accession>A0A3S9B585</accession>
<dbReference type="RefSeq" id="WP_126010420.1">
    <property type="nucleotide sequence ID" value="NZ_CP032509.1"/>
</dbReference>
<evidence type="ECO:0000256" key="7">
    <source>
        <dbReference type="ARBA" id="ARBA00022840"/>
    </source>
</evidence>
<feature type="transmembrane region" description="Helical" evidence="9">
    <location>
        <begin position="12"/>
        <end position="33"/>
    </location>
</feature>
<dbReference type="Pfam" id="PF05227">
    <property type="entry name" value="CHASE3"/>
    <property type="match status" value="1"/>
</dbReference>
<keyword evidence="7" id="KW-0067">ATP-binding</keyword>
<dbReference type="Pfam" id="PF02518">
    <property type="entry name" value="HATPase_c"/>
    <property type="match status" value="1"/>
</dbReference>
<keyword evidence="9" id="KW-0472">Membrane</keyword>